<dbReference type="EMBL" id="QXFU01005418">
    <property type="protein sequence ID" value="KAE8964451.1"/>
    <property type="molecule type" value="Genomic_DNA"/>
</dbReference>
<organism evidence="3 4">
    <name type="scientific">Phytophthora rubi</name>
    <dbReference type="NCBI Taxonomy" id="129364"/>
    <lineage>
        <taxon>Eukaryota</taxon>
        <taxon>Sar</taxon>
        <taxon>Stramenopiles</taxon>
        <taxon>Oomycota</taxon>
        <taxon>Peronosporomycetes</taxon>
        <taxon>Peronosporales</taxon>
        <taxon>Peronosporaceae</taxon>
        <taxon>Phytophthora</taxon>
    </lineage>
</organism>
<proteinExistence type="predicted"/>
<evidence type="ECO:0000313" key="4">
    <source>
        <dbReference type="Proteomes" id="UP000429607"/>
    </source>
</evidence>
<dbReference type="AlphaFoldDB" id="A0A6A3H578"/>
<sequence length="192" mass="21640">MNDDWREDGSLKGLNAGGGGGKARGKGKGPQFTRVIPKFLQKYHQPPAIQAKFATLVIEHNCILLPAIASGDRGNRVALPHFHFRALLDFGPMTSKLQDRYPHISLSDEERAKYDHSARIFLLETMAECAKFDPEHIDPDQWEYVRRRQSMSVYHSVQGTPDPAVLLMLGTGLVDGSILIFYDFEVRYINVN</sequence>
<reference evidence="4 5" key="1">
    <citation type="submission" date="2018-09" db="EMBL/GenBank/DDBJ databases">
        <title>Genomic investigation of the strawberry pathogen Phytophthora fragariae indicates pathogenicity is determined by transcriptional variation in three key races.</title>
        <authorList>
            <person name="Adams T.M."/>
            <person name="Armitage A.D."/>
            <person name="Sobczyk M.K."/>
            <person name="Bates H.J."/>
            <person name="Dunwell J.M."/>
            <person name="Nellist C.F."/>
            <person name="Harrison R.J."/>
        </authorList>
    </citation>
    <scope>NUCLEOTIDE SEQUENCE [LARGE SCALE GENOMIC DNA]</scope>
    <source>
        <strain evidence="3 4">SCRP249</strain>
        <strain evidence="2 5">SCRP324</strain>
    </source>
</reference>
<comment type="caution">
    <text evidence="3">The sequence shown here is derived from an EMBL/GenBank/DDBJ whole genome shotgun (WGS) entry which is preliminary data.</text>
</comment>
<evidence type="ECO:0000313" key="3">
    <source>
        <dbReference type="EMBL" id="KAE8964631.1"/>
    </source>
</evidence>
<name>A0A6A3H578_9STRA</name>
<evidence type="ECO:0000313" key="5">
    <source>
        <dbReference type="Proteomes" id="UP000435112"/>
    </source>
</evidence>
<evidence type="ECO:0000256" key="1">
    <source>
        <dbReference type="SAM" id="MobiDB-lite"/>
    </source>
</evidence>
<dbReference type="EMBL" id="QXFV01005523">
    <property type="protein sequence ID" value="KAE8964631.1"/>
    <property type="molecule type" value="Genomic_DNA"/>
</dbReference>
<dbReference type="Proteomes" id="UP000429607">
    <property type="component" value="Unassembled WGS sequence"/>
</dbReference>
<protein>
    <submittedName>
        <fullName evidence="3">Uncharacterized protein</fullName>
    </submittedName>
</protein>
<feature type="region of interest" description="Disordered" evidence="1">
    <location>
        <begin position="1"/>
        <end position="30"/>
    </location>
</feature>
<dbReference type="OrthoDB" id="76405at2759"/>
<dbReference type="Proteomes" id="UP000435112">
    <property type="component" value="Unassembled WGS sequence"/>
</dbReference>
<gene>
    <name evidence="3" type="ORF">PR001_g28996</name>
    <name evidence="2" type="ORF">PR002_g28972</name>
</gene>
<evidence type="ECO:0000313" key="2">
    <source>
        <dbReference type="EMBL" id="KAE8964451.1"/>
    </source>
</evidence>
<accession>A0A6A3H578</accession>